<evidence type="ECO:0000256" key="1">
    <source>
        <dbReference type="SAM" id="MobiDB-lite"/>
    </source>
</evidence>
<feature type="compositionally biased region" description="Basic and acidic residues" evidence="1">
    <location>
        <begin position="197"/>
        <end position="214"/>
    </location>
</feature>
<dbReference type="Proteomes" id="UP000266723">
    <property type="component" value="Unassembled WGS sequence"/>
</dbReference>
<evidence type="ECO:0008006" key="5">
    <source>
        <dbReference type="Google" id="ProtNLM"/>
    </source>
</evidence>
<feature type="region of interest" description="Disordered" evidence="1">
    <location>
        <begin position="127"/>
        <end position="222"/>
    </location>
</feature>
<sequence length="512" mass="57027">MAISTMGKKNVGLALAMCLVLSSFHEISCQVGGSREFGTLESQESESNVQTFEGKATSSVSHSVEAESEDASSYEAGQGSSSSDDIKRLLQGFNKNGSEAELMDASETGASNQERVKELQRQIEASASSRTVVEEEEITEEKSKVETSGNTFQGGGNTDDGRIYYNNGEKESEGNRRFMIKEPTITRNEDGSMGSREQYESKQESVEGRLEYESKTSSSGSGVLGSLAIGQSETQKSLINFLLLWAYAGAWRCINQDNNGVKGDDSIVIPKYDLNDIIKEESIKGSSSKTSSLITSLTEIVDNHKKRRWTTDVKIGKVSTTETSEKVTKLKMTLKKYVGIKVRELVHRSDYEEILTMAARYEELTRAKVTYISRLATYGTVIREGFKASQRVKTVHQRVILHENVAIEKQKRVDAEFELVKALAQKGDNLAVQIFAMKKAVLKLEAEKKQVEIQFQKSVENLSSVLEESSHAYEKHRVVVREWKEVQASAEYSLETIEKADVVWVQFLNTLT</sequence>
<reference evidence="3 4" key="1">
    <citation type="journal article" date="2020" name="BMC Genomics">
        <title>Intraspecific diversification of the crop wild relative Brassica cretica Lam. using demographic model selection.</title>
        <authorList>
            <person name="Kioukis A."/>
            <person name="Michalopoulou V.A."/>
            <person name="Briers L."/>
            <person name="Pirintsos S."/>
            <person name="Studholme D.J."/>
            <person name="Pavlidis P."/>
            <person name="Sarris P.F."/>
        </authorList>
    </citation>
    <scope>NUCLEOTIDE SEQUENCE [LARGE SCALE GENOMIC DNA]</scope>
    <source>
        <strain evidence="4">cv. PFS-1207/04</strain>
    </source>
</reference>
<gene>
    <name evidence="3" type="ORF">DY000_02042836</name>
</gene>
<feature type="signal peptide" evidence="2">
    <location>
        <begin position="1"/>
        <end position="29"/>
    </location>
</feature>
<organism evidence="3 4">
    <name type="scientific">Brassica cretica</name>
    <name type="common">Mustard</name>
    <dbReference type="NCBI Taxonomy" id="69181"/>
    <lineage>
        <taxon>Eukaryota</taxon>
        <taxon>Viridiplantae</taxon>
        <taxon>Streptophyta</taxon>
        <taxon>Embryophyta</taxon>
        <taxon>Tracheophyta</taxon>
        <taxon>Spermatophyta</taxon>
        <taxon>Magnoliopsida</taxon>
        <taxon>eudicotyledons</taxon>
        <taxon>Gunneridae</taxon>
        <taxon>Pentapetalae</taxon>
        <taxon>rosids</taxon>
        <taxon>malvids</taxon>
        <taxon>Brassicales</taxon>
        <taxon>Brassicaceae</taxon>
        <taxon>Brassiceae</taxon>
        <taxon>Brassica</taxon>
    </lineage>
</organism>
<feature type="region of interest" description="Disordered" evidence="1">
    <location>
        <begin position="48"/>
        <end position="85"/>
    </location>
</feature>
<protein>
    <recommendedName>
        <fullName evidence="5">NAI2-like protein</fullName>
    </recommendedName>
</protein>
<feature type="compositionally biased region" description="Low complexity" evidence="1">
    <location>
        <begin position="73"/>
        <end position="83"/>
    </location>
</feature>
<comment type="caution">
    <text evidence="3">The sequence shown here is derived from an EMBL/GenBank/DDBJ whole genome shotgun (WGS) entry which is preliminary data.</text>
</comment>
<keyword evidence="4" id="KW-1185">Reference proteome</keyword>
<proteinExistence type="predicted"/>
<feature type="compositionally biased region" description="Basic and acidic residues" evidence="1">
    <location>
        <begin position="168"/>
        <end position="180"/>
    </location>
</feature>
<keyword evidence="2" id="KW-0732">Signal</keyword>
<feature type="chain" id="PRO_5045985000" description="NAI2-like protein" evidence="2">
    <location>
        <begin position="30"/>
        <end position="512"/>
    </location>
</feature>
<name>A0ABQ7BFP7_BRACR</name>
<evidence type="ECO:0000313" key="4">
    <source>
        <dbReference type="Proteomes" id="UP000266723"/>
    </source>
</evidence>
<accession>A0ABQ7BFP7</accession>
<evidence type="ECO:0000313" key="3">
    <source>
        <dbReference type="EMBL" id="KAF3531459.1"/>
    </source>
</evidence>
<dbReference type="EMBL" id="QGKV02001507">
    <property type="protein sequence ID" value="KAF3531459.1"/>
    <property type="molecule type" value="Genomic_DNA"/>
</dbReference>
<evidence type="ECO:0000256" key="2">
    <source>
        <dbReference type="SAM" id="SignalP"/>
    </source>
</evidence>